<evidence type="ECO:0000313" key="3">
    <source>
        <dbReference type="EMBL" id="VGL99495.1"/>
    </source>
</evidence>
<reference evidence="3" key="1">
    <citation type="submission" date="2019-03" db="EMBL/GenBank/DDBJ databases">
        <authorList>
            <consortium name="Pathogen Informatics"/>
        </authorList>
    </citation>
    <scope>NUCLEOTIDE SEQUENCE</scope>
    <source>
        <strain evidence="3">5012STDY7626449</strain>
        <strain evidence="2 4">EuSCAPE_TR125</strain>
    </source>
</reference>
<evidence type="ECO:0000313" key="4">
    <source>
        <dbReference type="Proteomes" id="UP000258798"/>
    </source>
</evidence>
<gene>
    <name evidence="2" type="ORF">SAMEA3729652_03357</name>
    <name evidence="3" type="ORF">SAMEA4873651_04584</name>
</gene>
<dbReference type="EMBL" id="CAAHCT010000012">
    <property type="protein sequence ID" value="VGL99495.1"/>
    <property type="molecule type" value="Genomic_DNA"/>
</dbReference>
<evidence type="ECO:0000313" key="2">
    <source>
        <dbReference type="EMBL" id="SWT17196.1"/>
    </source>
</evidence>
<proteinExistence type="predicted"/>
<accession>A0A486HPE2</accession>
<dbReference type="Proteomes" id="UP000258798">
    <property type="component" value="Unassembled WGS sequence"/>
</dbReference>
<name>A0A486HPE2_KLEPN</name>
<dbReference type="EMBL" id="UJRG01000010">
    <property type="protein sequence ID" value="SWT17196.1"/>
    <property type="molecule type" value="Genomic_DNA"/>
</dbReference>
<feature type="region of interest" description="Disordered" evidence="1">
    <location>
        <begin position="1"/>
        <end position="32"/>
    </location>
</feature>
<sequence length="161" mass="17584">MTPGCTAIPGGAVPTRSTTIPGHIGQPAKPQRHIPNQTQPAVFWRAFACALAGCTAKVRARQAAFGEVCRPLPYPQSARLLPRLACALNRPLIVRFVQTAQAPPVLALRSKNDVSKIVQICAHFCIKTHSGWGGDSATRFRGLLSTPRQQYRDLRYEKLTT</sequence>
<organism evidence="3">
    <name type="scientific">Klebsiella pneumoniae</name>
    <dbReference type="NCBI Taxonomy" id="573"/>
    <lineage>
        <taxon>Bacteria</taxon>
        <taxon>Pseudomonadati</taxon>
        <taxon>Pseudomonadota</taxon>
        <taxon>Gammaproteobacteria</taxon>
        <taxon>Enterobacterales</taxon>
        <taxon>Enterobacteriaceae</taxon>
        <taxon>Klebsiella/Raoultella group</taxon>
        <taxon>Klebsiella</taxon>
        <taxon>Klebsiella pneumoniae complex</taxon>
    </lineage>
</organism>
<protein>
    <submittedName>
        <fullName evidence="3">Uncharacterized protein</fullName>
    </submittedName>
</protein>
<dbReference type="AlphaFoldDB" id="A0A486HPE2"/>
<evidence type="ECO:0000256" key="1">
    <source>
        <dbReference type="SAM" id="MobiDB-lite"/>
    </source>
</evidence>